<dbReference type="Pfam" id="PF00083">
    <property type="entry name" value="Sugar_tr"/>
    <property type="match status" value="1"/>
</dbReference>
<evidence type="ECO:0000256" key="3">
    <source>
        <dbReference type="ARBA" id="ARBA00022692"/>
    </source>
</evidence>
<feature type="transmembrane region" description="Helical" evidence="7">
    <location>
        <begin position="173"/>
        <end position="192"/>
    </location>
</feature>
<keyword evidence="3 7" id="KW-0812">Transmembrane</keyword>
<dbReference type="SUPFAM" id="SSF103473">
    <property type="entry name" value="MFS general substrate transporter"/>
    <property type="match status" value="1"/>
</dbReference>
<dbReference type="InterPro" id="IPR020846">
    <property type="entry name" value="MFS_dom"/>
</dbReference>
<organism evidence="9 10">
    <name type="scientific">Bimuria novae-zelandiae CBS 107.79</name>
    <dbReference type="NCBI Taxonomy" id="1447943"/>
    <lineage>
        <taxon>Eukaryota</taxon>
        <taxon>Fungi</taxon>
        <taxon>Dikarya</taxon>
        <taxon>Ascomycota</taxon>
        <taxon>Pezizomycotina</taxon>
        <taxon>Dothideomycetes</taxon>
        <taxon>Pleosporomycetidae</taxon>
        <taxon>Pleosporales</taxon>
        <taxon>Massarineae</taxon>
        <taxon>Didymosphaeriaceae</taxon>
        <taxon>Bimuria</taxon>
    </lineage>
</organism>
<feature type="transmembrane region" description="Helical" evidence="7">
    <location>
        <begin position="352"/>
        <end position="373"/>
    </location>
</feature>
<sequence length="541" mass="59628">MKRYEDEQETVTLLGDSSPAEEPDLRLDDSPAAPEQDSCEVIEFGRIHNLSHKIHIFHRAALLVQGIPVYDIPSFTEDETRAVRAESESKWRQPLRLYLIIVVTVLGAMEQGWVQTSMNGVNLYLPKAFSIDADTPRNDLILGVINSGIYLSNGLLSAWLVTPLNKRLGRRGAVFSAALCSLFSNIGGALTQNWQQLLLFRLILGCALGVISSTLNVFAAECVPAAIRGGLAVSWQMFCAFSIFVGFVANVAVYAFGPKNWRLRLAGPFLSTILLLGLIYVCPESLAWHLKHGGRYNLAYRSLVRLRNTELQAAGDPYLVYLQRPAKANMDVSYLKHTTELFIVPRIRRATLAVYTVMISQQLCGINIISFYSSTIFADANFSTFGALVASTVFGFVNFIALTILAAGLSFSVSNENPARLWLLATMIYLFCVEHSPGMGPVPAAYSAEVFPLSHREIGVSSAVAVTNIWAAALSLTFPALVSTLSSQGASILYALLNVVALCLVFLFVPETRLKRFDELDEVFSVPTRQFVKYQVTEYLP</sequence>
<dbReference type="InterPro" id="IPR036259">
    <property type="entry name" value="MFS_trans_sf"/>
</dbReference>
<evidence type="ECO:0000256" key="1">
    <source>
        <dbReference type="ARBA" id="ARBA00004141"/>
    </source>
</evidence>
<feature type="transmembrane region" description="Helical" evidence="7">
    <location>
        <begin position="421"/>
        <end position="438"/>
    </location>
</feature>
<feature type="transmembrane region" description="Helical" evidence="7">
    <location>
        <begin position="231"/>
        <end position="257"/>
    </location>
</feature>
<dbReference type="PANTHER" id="PTHR48020:SF40">
    <property type="entry name" value="MAJOR FACILITATOR SUPERFAMILY (MFS) PROFILE DOMAIN-CONTAINING PROTEIN"/>
    <property type="match status" value="1"/>
</dbReference>
<evidence type="ECO:0000256" key="7">
    <source>
        <dbReference type="SAM" id="Phobius"/>
    </source>
</evidence>
<dbReference type="EMBL" id="ML976682">
    <property type="protein sequence ID" value="KAF1973250.1"/>
    <property type="molecule type" value="Genomic_DNA"/>
</dbReference>
<keyword evidence="10" id="KW-1185">Reference proteome</keyword>
<dbReference type="Proteomes" id="UP000800036">
    <property type="component" value="Unassembled WGS sequence"/>
</dbReference>
<comment type="subcellular location">
    <subcellularLocation>
        <location evidence="1">Membrane</location>
        <topology evidence="1">Multi-pass membrane protein</topology>
    </subcellularLocation>
</comment>
<evidence type="ECO:0000313" key="10">
    <source>
        <dbReference type="Proteomes" id="UP000800036"/>
    </source>
</evidence>
<dbReference type="PROSITE" id="PS50850">
    <property type="entry name" value="MFS"/>
    <property type="match status" value="1"/>
</dbReference>
<dbReference type="GO" id="GO:0022857">
    <property type="term" value="F:transmembrane transporter activity"/>
    <property type="evidence" value="ECO:0007669"/>
    <property type="project" value="InterPro"/>
</dbReference>
<dbReference type="PANTHER" id="PTHR48020">
    <property type="entry name" value="PROTON MYO-INOSITOL COTRANSPORTER"/>
    <property type="match status" value="1"/>
</dbReference>
<evidence type="ECO:0000259" key="8">
    <source>
        <dbReference type="PROSITE" id="PS50850"/>
    </source>
</evidence>
<evidence type="ECO:0000313" key="9">
    <source>
        <dbReference type="EMBL" id="KAF1973250.1"/>
    </source>
</evidence>
<keyword evidence="2" id="KW-0813">Transport</keyword>
<feature type="transmembrane region" description="Helical" evidence="7">
    <location>
        <begin position="198"/>
        <end position="219"/>
    </location>
</feature>
<dbReference type="InterPro" id="IPR005828">
    <property type="entry name" value="MFS_sugar_transport-like"/>
</dbReference>
<feature type="transmembrane region" description="Helical" evidence="7">
    <location>
        <begin position="97"/>
        <end position="114"/>
    </location>
</feature>
<feature type="transmembrane region" description="Helical" evidence="7">
    <location>
        <begin position="385"/>
        <end position="409"/>
    </location>
</feature>
<feature type="transmembrane region" description="Helical" evidence="7">
    <location>
        <begin position="458"/>
        <end position="478"/>
    </location>
</feature>
<name>A0A6A5V9B1_9PLEO</name>
<reference evidence="9" key="1">
    <citation type="journal article" date="2020" name="Stud. Mycol.">
        <title>101 Dothideomycetes genomes: a test case for predicting lifestyles and emergence of pathogens.</title>
        <authorList>
            <person name="Haridas S."/>
            <person name="Albert R."/>
            <person name="Binder M."/>
            <person name="Bloem J."/>
            <person name="Labutti K."/>
            <person name="Salamov A."/>
            <person name="Andreopoulos B."/>
            <person name="Baker S."/>
            <person name="Barry K."/>
            <person name="Bills G."/>
            <person name="Bluhm B."/>
            <person name="Cannon C."/>
            <person name="Castanera R."/>
            <person name="Culley D."/>
            <person name="Daum C."/>
            <person name="Ezra D."/>
            <person name="Gonzalez J."/>
            <person name="Henrissat B."/>
            <person name="Kuo A."/>
            <person name="Liang C."/>
            <person name="Lipzen A."/>
            <person name="Lutzoni F."/>
            <person name="Magnuson J."/>
            <person name="Mondo S."/>
            <person name="Nolan M."/>
            <person name="Ohm R."/>
            <person name="Pangilinan J."/>
            <person name="Park H.-J."/>
            <person name="Ramirez L."/>
            <person name="Alfaro M."/>
            <person name="Sun H."/>
            <person name="Tritt A."/>
            <person name="Yoshinaga Y."/>
            <person name="Zwiers L.-H."/>
            <person name="Turgeon B."/>
            <person name="Goodwin S."/>
            <person name="Spatafora J."/>
            <person name="Crous P."/>
            <person name="Grigoriev I."/>
        </authorList>
    </citation>
    <scope>NUCLEOTIDE SEQUENCE</scope>
    <source>
        <strain evidence="9">CBS 107.79</strain>
    </source>
</reference>
<feature type="transmembrane region" description="Helical" evidence="7">
    <location>
        <begin position="263"/>
        <end position="282"/>
    </location>
</feature>
<dbReference type="GO" id="GO:0016020">
    <property type="term" value="C:membrane"/>
    <property type="evidence" value="ECO:0007669"/>
    <property type="project" value="UniProtKB-SubCell"/>
</dbReference>
<feature type="transmembrane region" description="Helical" evidence="7">
    <location>
        <begin position="490"/>
        <end position="509"/>
    </location>
</feature>
<protein>
    <submittedName>
        <fullName evidence="9">MFS transporter</fullName>
    </submittedName>
</protein>
<feature type="transmembrane region" description="Helical" evidence="7">
    <location>
        <begin position="140"/>
        <end position="161"/>
    </location>
</feature>
<feature type="domain" description="Major facilitator superfamily (MFS) profile" evidence="8">
    <location>
        <begin position="100"/>
        <end position="513"/>
    </location>
</feature>
<keyword evidence="4 7" id="KW-1133">Transmembrane helix</keyword>
<keyword evidence="5 7" id="KW-0472">Membrane</keyword>
<accession>A0A6A5V9B1</accession>
<evidence type="ECO:0000256" key="2">
    <source>
        <dbReference type="ARBA" id="ARBA00022448"/>
    </source>
</evidence>
<proteinExistence type="predicted"/>
<dbReference type="AlphaFoldDB" id="A0A6A5V9B1"/>
<feature type="region of interest" description="Disordered" evidence="6">
    <location>
        <begin position="1"/>
        <end position="33"/>
    </location>
</feature>
<gene>
    <name evidence="9" type="ORF">BU23DRAFT_599195</name>
</gene>
<evidence type="ECO:0000256" key="5">
    <source>
        <dbReference type="ARBA" id="ARBA00023136"/>
    </source>
</evidence>
<evidence type="ECO:0000256" key="6">
    <source>
        <dbReference type="SAM" id="MobiDB-lite"/>
    </source>
</evidence>
<dbReference type="OrthoDB" id="5290825at2759"/>
<dbReference type="InterPro" id="IPR050814">
    <property type="entry name" value="Myo-inositol_Transporter"/>
</dbReference>
<dbReference type="Gene3D" id="1.20.1250.20">
    <property type="entry name" value="MFS general substrate transporter like domains"/>
    <property type="match status" value="1"/>
</dbReference>
<evidence type="ECO:0000256" key="4">
    <source>
        <dbReference type="ARBA" id="ARBA00022989"/>
    </source>
</evidence>